<dbReference type="WBParaSite" id="Gr19_v10_g10128.t1">
    <property type="protein sequence ID" value="Gr19_v10_g10128.t1"/>
    <property type="gene ID" value="Gr19_v10_g10128"/>
</dbReference>
<evidence type="ECO:0000256" key="3">
    <source>
        <dbReference type="ARBA" id="ARBA00022448"/>
    </source>
</evidence>
<reference evidence="10" key="1">
    <citation type="submission" date="2022-11" db="UniProtKB">
        <authorList>
            <consortium name="WormBaseParasite"/>
        </authorList>
    </citation>
    <scope>IDENTIFICATION</scope>
</reference>
<evidence type="ECO:0000256" key="6">
    <source>
        <dbReference type="ARBA" id="ARBA00023136"/>
    </source>
</evidence>
<dbReference type="InterPro" id="IPR001046">
    <property type="entry name" value="NRAMP_fam"/>
</dbReference>
<keyword evidence="5 8" id="KW-1133">Transmembrane helix</keyword>
<protein>
    <submittedName>
        <fullName evidence="10">Uncharacterized protein</fullName>
    </submittedName>
</protein>
<keyword evidence="9" id="KW-1185">Reference proteome</keyword>
<dbReference type="GO" id="GO:0015086">
    <property type="term" value="F:cadmium ion transmembrane transporter activity"/>
    <property type="evidence" value="ECO:0007669"/>
    <property type="project" value="TreeGrafter"/>
</dbReference>
<evidence type="ECO:0000256" key="4">
    <source>
        <dbReference type="ARBA" id="ARBA00022692"/>
    </source>
</evidence>
<dbReference type="GO" id="GO:0005384">
    <property type="term" value="F:manganese ion transmembrane transporter activity"/>
    <property type="evidence" value="ECO:0007669"/>
    <property type="project" value="TreeGrafter"/>
</dbReference>
<keyword evidence="6 8" id="KW-0472">Membrane</keyword>
<feature type="transmembrane region" description="Helical" evidence="8">
    <location>
        <begin position="444"/>
        <end position="465"/>
    </location>
</feature>
<dbReference type="HAMAP" id="MF_00221">
    <property type="entry name" value="NRAMP"/>
    <property type="match status" value="1"/>
</dbReference>
<dbReference type="AlphaFoldDB" id="A0A914GRP6"/>
<feature type="transmembrane region" description="Helical" evidence="8">
    <location>
        <begin position="558"/>
        <end position="578"/>
    </location>
</feature>
<evidence type="ECO:0000256" key="8">
    <source>
        <dbReference type="SAM" id="Phobius"/>
    </source>
</evidence>
<sequence length="692" mass="76347">MVPFERTALVGRRAAGTAAVVDQLQPQQKGHFHCYGTNSVASPLNDVTNRQQDCLLMVQSKVQPIVNLQEMKGRNSEAGLTKSIHRTQMSENAVATNENGGTDSAEGDGGGGAGGRRVPNDPPPIEPEEEALDYMVTIPETDGESAFSFRKLWAFTGPGFLMSIAYLDPGNIESDLQSGTVARYRLLWVLLMAHCVGFFLQRLSARLGVVSGRDMAEIAYEYYPRVPRLCLWIMIEIAIICSDMQEVIGTAIAFALLSNGRIPLFVGVLITMVDTFTFLLIDRYGFRKLEFIFAILISTMAITFGFEFVVVKPDGWDLLAGTLLPYCPDCGRREFLQAVSVVGAVIMPHNLYLHSALVKSRRIDRARRNAVTEANKYYFIECAIALCCSFFINMFVVAVFAHGLFGKTNAQIFKSCENQPLVPDRQLFPNNTEPVEADIYKGGIFLGCQFGMFALYVWGIGIMAAGQSSTMTGTYAGQFVMQGFLQIKWPRWRRVLVTRSIAIVPTLLLALRTQGVQNLTGMNDLLNCVQMVQLPFALIPIITFTANRRIMFDFGSAMVGQVFAFCASLLVILINLYFSFDYIMSALGSAWYAWAILFGPGTLYMAFVIYLLVMCLQAMDIVKASHCDRLYKKVPWLARSDDQLTVSAPWASSTKTSEAGDDGRTLSAGESSSRDAIHQEAVSTGGGGIDFL</sequence>
<dbReference type="Pfam" id="PF01566">
    <property type="entry name" value="Nramp"/>
    <property type="match status" value="1"/>
</dbReference>
<feature type="transmembrane region" description="Helical" evidence="8">
    <location>
        <begin position="590"/>
        <end position="613"/>
    </location>
</feature>
<organism evidence="9 10">
    <name type="scientific">Globodera rostochiensis</name>
    <name type="common">Golden nematode worm</name>
    <name type="synonym">Heterodera rostochiensis</name>
    <dbReference type="NCBI Taxonomy" id="31243"/>
    <lineage>
        <taxon>Eukaryota</taxon>
        <taxon>Metazoa</taxon>
        <taxon>Ecdysozoa</taxon>
        <taxon>Nematoda</taxon>
        <taxon>Chromadorea</taxon>
        <taxon>Rhabditida</taxon>
        <taxon>Tylenchina</taxon>
        <taxon>Tylenchomorpha</taxon>
        <taxon>Tylenchoidea</taxon>
        <taxon>Heteroderidae</taxon>
        <taxon>Heteroderinae</taxon>
        <taxon>Globodera</taxon>
    </lineage>
</organism>
<feature type="transmembrane region" description="Helical" evidence="8">
    <location>
        <begin position="496"/>
        <end position="513"/>
    </location>
</feature>
<feature type="transmembrane region" description="Helical" evidence="8">
    <location>
        <begin position="525"/>
        <end position="546"/>
    </location>
</feature>
<feature type="transmembrane region" description="Helical" evidence="8">
    <location>
        <begin position="378"/>
        <end position="405"/>
    </location>
</feature>
<dbReference type="PANTHER" id="PTHR11706:SF33">
    <property type="entry name" value="NATURAL RESISTANCE-ASSOCIATED MACROPHAGE PROTEIN 2"/>
    <property type="match status" value="1"/>
</dbReference>
<evidence type="ECO:0000313" key="10">
    <source>
        <dbReference type="WBParaSite" id="Gr19_v10_g10128.t1"/>
    </source>
</evidence>
<name>A0A914GRP6_GLORO</name>
<dbReference type="PANTHER" id="PTHR11706">
    <property type="entry name" value="SOLUTE CARRIER PROTEIN FAMILY 11 MEMBER"/>
    <property type="match status" value="1"/>
</dbReference>
<evidence type="ECO:0000256" key="5">
    <source>
        <dbReference type="ARBA" id="ARBA00022989"/>
    </source>
</evidence>
<feature type="region of interest" description="Disordered" evidence="7">
    <location>
        <begin position="652"/>
        <end position="676"/>
    </location>
</feature>
<dbReference type="NCBIfam" id="TIGR01197">
    <property type="entry name" value="nramp"/>
    <property type="match status" value="1"/>
</dbReference>
<dbReference type="GO" id="GO:0005381">
    <property type="term" value="F:iron ion transmembrane transporter activity"/>
    <property type="evidence" value="ECO:0007669"/>
    <property type="project" value="TreeGrafter"/>
</dbReference>
<accession>A0A914GRP6</accession>
<comment type="similarity">
    <text evidence="2">Belongs to the NRAMP family.</text>
</comment>
<feature type="region of interest" description="Disordered" evidence="7">
    <location>
        <begin position="94"/>
        <end position="127"/>
    </location>
</feature>
<comment type="subcellular location">
    <subcellularLocation>
        <location evidence="1">Membrane</location>
        <topology evidence="1">Multi-pass membrane protein</topology>
    </subcellularLocation>
</comment>
<evidence type="ECO:0000256" key="7">
    <source>
        <dbReference type="SAM" id="MobiDB-lite"/>
    </source>
</evidence>
<proteinExistence type="inferred from homology"/>
<keyword evidence="3" id="KW-0813">Transport</keyword>
<keyword evidence="4 8" id="KW-0812">Transmembrane</keyword>
<evidence type="ECO:0000313" key="9">
    <source>
        <dbReference type="Proteomes" id="UP000887572"/>
    </source>
</evidence>
<feature type="transmembrane region" description="Helical" evidence="8">
    <location>
        <begin position="335"/>
        <end position="357"/>
    </location>
</feature>
<evidence type="ECO:0000256" key="2">
    <source>
        <dbReference type="ARBA" id="ARBA00006670"/>
    </source>
</evidence>
<dbReference type="Proteomes" id="UP000887572">
    <property type="component" value="Unplaced"/>
</dbReference>
<dbReference type="GO" id="GO:0005886">
    <property type="term" value="C:plasma membrane"/>
    <property type="evidence" value="ECO:0007669"/>
    <property type="project" value="TreeGrafter"/>
</dbReference>
<dbReference type="NCBIfam" id="NF037982">
    <property type="entry name" value="Nramp_1"/>
    <property type="match status" value="1"/>
</dbReference>
<dbReference type="GO" id="GO:0010008">
    <property type="term" value="C:endosome membrane"/>
    <property type="evidence" value="ECO:0007669"/>
    <property type="project" value="TreeGrafter"/>
</dbReference>
<dbReference type="PRINTS" id="PR00447">
    <property type="entry name" value="NATRESASSCMP"/>
</dbReference>
<evidence type="ECO:0000256" key="1">
    <source>
        <dbReference type="ARBA" id="ARBA00004141"/>
    </source>
</evidence>
<feature type="transmembrane region" description="Helical" evidence="8">
    <location>
        <begin position="293"/>
        <end position="311"/>
    </location>
</feature>